<dbReference type="STRING" id="745531.A0A0C3PAC9"/>
<reference evidence="1 2" key="1">
    <citation type="journal article" date="2014" name="PLoS Genet.">
        <title>Analysis of the Phlebiopsis gigantea genome, transcriptome and secretome provides insight into its pioneer colonization strategies of wood.</title>
        <authorList>
            <person name="Hori C."/>
            <person name="Ishida T."/>
            <person name="Igarashi K."/>
            <person name="Samejima M."/>
            <person name="Suzuki H."/>
            <person name="Master E."/>
            <person name="Ferreira P."/>
            <person name="Ruiz-Duenas F.J."/>
            <person name="Held B."/>
            <person name="Canessa P."/>
            <person name="Larrondo L.F."/>
            <person name="Schmoll M."/>
            <person name="Druzhinina I.S."/>
            <person name="Kubicek C.P."/>
            <person name="Gaskell J.A."/>
            <person name="Kersten P."/>
            <person name="St John F."/>
            <person name="Glasner J."/>
            <person name="Sabat G."/>
            <person name="Splinter BonDurant S."/>
            <person name="Syed K."/>
            <person name="Yadav J."/>
            <person name="Mgbeahuruike A.C."/>
            <person name="Kovalchuk A."/>
            <person name="Asiegbu F.O."/>
            <person name="Lackner G."/>
            <person name="Hoffmeister D."/>
            <person name="Rencoret J."/>
            <person name="Gutierrez A."/>
            <person name="Sun H."/>
            <person name="Lindquist E."/>
            <person name="Barry K."/>
            <person name="Riley R."/>
            <person name="Grigoriev I.V."/>
            <person name="Henrissat B."/>
            <person name="Kues U."/>
            <person name="Berka R.M."/>
            <person name="Martinez A.T."/>
            <person name="Covert S.F."/>
            <person name="Blanchette R.A."/>
            <person name="Cullen D."/>
        </authorList>
    </citation>
    <scope>NUCLEOTIDE SEQUENCE [LARGE SCALE GENOMIC DNA]</scope>
    <source>
        <strain evidence="1 2">11061_1 CR5-6</strain>
    </source>
</reference>
<dbReference type="AlphaFoldDB" id="A0A0C3PAC9"/>
<dbReference type="EMBL" id="KN840739">
    <property type="protein sequence ID" value="KIP01753.1"/>
    <property type="molecule type" value="Genomic_DNA"/>
</dbReference>
<dbReference type="HOGENOM" id="CLU_030973_1_1_1"/>
<protein>
    <submittedName>
        <fullName evidence="1">Uncharacterized protein</fullName>
    </submittedName>
</protein>
<dbReference type="OrthoDB" id="3253623at2759"/>
<dbReference type="Proteomes" id="UP000053257">
    <property type="component" value="Unassembled WGS sequence"/>
</dbReference>
<keyword evidence="2" id="KW-1185">Reference proteome</keyword>
<name>A0A0C3PAC9_PHLG1</name>
<organism evidence="1 2">
    <name type="scientific">Phlebiopsis gigantea (strain 11061_1 CR5-6)</name>
    <name type="common">White-rot fungus</name>
    <name type="synonym">Peniophora gigantea</name>
    <dbReference type="NCBI Taxonomy" id="745531"/>
    <lineage>
        <taxon>Eukaryota</taxon>
        <taxon>Fungi</taxon>
        <taxon>Dikarya</taxon>
        <taxon>Basidiomycota</taxon>
        <taxon>Agaricomycotina</taxon>
        <taxon>Agaricomycetes</taxon>
        <taxon>Polyporales</taxon>
        <taxon>Phanerochaetaceae</taxon>
        <taxon>Phlebiopsis</taxon>
    </lineage>
</organism>
<feature type="non-terminal residue" evidence="1">
    <location>
        <position position="1"/>
    </location>
</feature>
<proteinExistence type="predicted"/>
<evidence type="ECO:0000313" key="2">
    <source>
        <dbReference type="Proteomes" id="UP000053257"/>
    </source>
</evidence>
<evidence type="ECO:0000313" key="1">
    <source>
        <dbReference type="EMBL" id="KIP01753.1"/>
    </source>
</evidence>
<accession>A0A0C3PAC9</accession>
<feature type="non-terminal residue" evidence="1">
    <location>
        <position position="151"/>
    </location>
</feature>
<sequence length="151" mass="17409">PLKPFVYQHFHDYVAGLLTQPEIEAAMDRTCDEFSQAKQYPPPSHVKNPFEAQFLRDFYYDKSSNALFLDRPRDEGRYAFALCVDFFSVEGKSLHNARADLGMIVMACLNIPPEIRYKPENLYLVGIIPGPEEPALERLNHYMRPLISDLV</sequence>
<gene>
    <name evidence="1" type="ORF">PHLGIDRAFT_38447</name>
</gene>